<sequence>MKTVRKFKFHAHHATAKNIVNGCKYDSNATIVLSIHITHS</sequence>
<accession>A0ABC9NKI0</accession>
<dbReference type="AlphaFoldDB" id="A0ABC9NKI0"/>
<evidence type="ECO:0000313" key="1">
    <source>
        <dbReference type="EMBL" id="EDS90791.1"/>
    </source>
</evidence>
<dbReference type="Proteomes" id="UP000003042">
    <property type="component" value="Unassembled WGS sequence"/>
</dbReference>
<proteinExistence type="predicted"/>
<gene>
    <name evidence="1" type="ORF">ESCAB7627_2142</name>
</gene>
<protein>
    <submittedName>
        <fullName evidence="1">Uncharacterized protein</fullName>
    </submittedName>
</protein>
<dbReference type="EMBL" id="ABKX01000009">
    <property type="protein sequence ID" value="EDS90791.1"/>
    <property type="molecule type" value="Genomic_DNA"/>
</dbReference>
<evidence type="ECO:0000313" key="2">
    <source>
        <dbReference type="Proteomes" id="UP000003042"/>
    </source>
</evidence>
<name>A0ABC9NKI0_ESCAT</name>
<organism evidence="1 2">
    <name type="scientific">Escherichia albertii (strain TW07627)</name>
    <dbReference type="NCBI Taxonomy" id="502347"/>
    <lineage>
        <taxon>Bacteria</taxon>
        <taxon>Pseudomonadati</taxon>
        <taxon>Pseudomonadota</taxon>
        <taxon>Gammaproteobacteria</taxon>
        <taxon>Enterobacterales</taxon>
        <taxon>Enterobacteriaceae</taxon>
        <taxon>Escherichia</taxon>
    </lineage>
</organism>
<reference evidence="1 2" key="1">
    <citation type="submission" date="2008-02" db="EMBL/GenBank/DDBJ databases">
        <title>Annotation of Escherichia albertii TW07627.</title>
        <authorList>
            <person name="Sutton G."/>
            <person name="Whittam T.S."/>
            <person name="Sebastian Y."/>
        </authorList>
    </citation>
    <scope>NUCLEOTIDE SEQUENCE [LARGE SCALE GENOMIC DNA]</scope>
    <source>
        <strain evidence="1 2">TW07627</strain>
    </source>
</reference>
<comment type="caution">
    <text evidence="1">The sequence shown here is derived from an EMBL/GenBank/DDBJ whole genome shotgun (WGS) entry which is preliminary data.</text>
</comment>